<dbReference type="PANTHER" id="PTHR43394">
    <property type="entry name" value="ATP-DEPENDENT PERMEASE MDL1, MITOCHONDRIAL"/>
    <property type="match status" value="1"/>
</dbReference>
<evidence type="ECO:0000256" key="1">
    <source>
        <dbReference type="ARBA" id="ARBA00004651"/>
    </source>
</evidence>
<gene>
    <name evidence="12" type="ORF">EZJ44_02495</name>
</gene>
<dbReference type="InterPro" id="IPR039421">
    <property type="entry name" value="Type_1_exporter"/>
</dbReference>
<comment type="subcellular location">
    <subcellularLocation>
        <location evidence="1">Cell membrane</location>
        <topology evidence="1">Multi-pass membrane protein</topology>
    </subcellularLocation>
</comment>
<dbReference type="RefSeq" id="WP_131279799.1">
    <property type="nucleotide sequence ID" value="NZ_JBHSLR010000009.1"/>
</dbReference>
<dbReference type="InterPro" id="IPR011527">
    <property type="entry name" value="ABC1_TM_dom"/>
</dbReference>
<comment type="caution">
    <text evidence="12">The sequence shown here is derived from an EMBL/GenBank/DDBJ whole genome shotgun (WGS) entry which is preliminary data.</text>
</comment>
<feature type="transmembrane region" description="Helical" evidence="9">
    <location>
        <begin position="281"/>
        <end position="299"/>
    </location>
</feature>
<name>A0A4Q9V181_9ACTO</name>
<evidence type="ECO:0000256" key="6">
    <source>
        <dbReference type="ARBA" id="ARBA00022840"/>
    </source>
</evidence>
<dbReference type="Pfam" id="PF00005">
    <property type="entry name" value="ABC_tran"/>
    <property type="match status" value="1"/>
</dbReference>
<dbReference type="AlphaFoldDB" id="A0A4Q9V181"/>
<protein>
    <submittedName>
        <fullName evidence="12">ABC transporter ATP-binding protein</fullName>
    </submittedName>
</protein>
<dbReference type="SMART" id="SM00382">
    <property type="entry name" value="AAA"/>
    <property type="match status" value="1"/>
</dbReference>
<dbReference type="PROSITE" id="PS50929">
    <property type="entry name" value="ABC_TM1F"/>
    <property type="match status" value="1"/>
</dbReference>
<feature type="transmembrane region" description="Helical" evidence="9">
    <location>
        <begin position="16"/>
        <end position="35"/>
    </location>
</feature>
<dbReference type="InterPro" id="IPR017871">
    <property type="entry name" value="ABC_transporter-like_CS"/>
</dbReference>
<keyword evidence="5" id="KW-0547">Nucleotide-binding</keyword>
<feature type="transmembrane region" description="Helical" evidence="9">
    <location>
        <begin position="55"/>
        <end position="79"/>
    </location>
</feature>
<keyword evidence="13" id="KW-1185">Reference proteome</keyword>
<keyword evidence="8 9" id="KW-0472">Membrane</keyword>
<dbReference type="Gene3D" id="1.20.1560.10">
    <property type="entry name" value="ABC transporter type 1, transmembrane domain"/>
    <property type="match status" value="1"/>
</dbReference>
<sequence length="590" mass="64977">MELFRTAWEFLRSKKLYILALIVFQLGQVILSLWLPSLNAQIIDHGILANDRNIIYSRGLLMLGISLVQISFMVLAIYFGSKLAMEFGRDLRATTFRHVQNFSAVDQHKFGAPTLITRVTNDITQMQMVVLLTFTIMITAPIMGIGGIIMALEQDAGLSKLLLIIVPTLALLIGVTMALLTPRYQTQQTRVDRINTLLREQLAGVRVIRAFVRQKTEAEKFDVANEELRAVWLQIGWLWAFMLPTAFLIVGLSSCAVIWFGGQRVSVGDLNIGALTAYINYLMMILMSVMMSGMMAMFYPRGEISAKRIAQVRTQKSTIVNPDNPRELPASPLVFELNDASLRFPGAEEPVLSGINMTLEQGKTVALIGSTGSGKTSLIRLFPRLIDVSTGSVTASGVPVSEVDLHSLRSKIAIVAQRAFLFSGTVGENVAGTVGSEVSYDVDRVQRALELAQAWEFVSDLDGQIEAKVESGGKNFSGGQRQRLTIARALYRCLPDSAGHHDADLLIFDDSFSALDYATDARLRAALRHTLTDVAVLIVAQRVATIRNADEICVLDNGKIVGRGTHAELLEHCATYQEIVQSQLTDEEAK</sequence>
<evidence type="ECO:0000256" key="7">
    <source>
        <dbReference type="ARBA" id="ARBA00022989"/>
    </source>
</evidence>
<dbReference type="Gene3D" id="3.40.50.300">
    <property type="entry name" value="P-loop containing nucleotide triphosphate hydrolases"/>
    <property type="match status" value="1"/>
</dbReference>
<evidence type="ECO:0000256" key="4">
    <source>
        <dbReference type="ARBA" id="ARBA00022692"/>
    </source>
</evidence>
<dbReference type="EMBL" id="SJDT01000002">
    <property type="protein sequence ID" value="TBW22793.1"/>
    <property type="molecule type" value="Genomic_DNA"/>
</dbReference>
<evidence type="ECO:0000256" key="8">
    <source>
        <dbReference type="ARBA" id="ARBA00023136"/>
    </source>
</evidence>
<keyword evidence="4 9" id="KW-0812">Transmembrane</keyword>
<dbReference type="FunFam" id="3.40.50.300:FF:000854">
    <property type="entry name" value="Multidrug ABC transporter ATP-binding protein"/>
    <property type="match status" value="1"/>
</dbReference>
<organism evidence="12 13">
    <name type="scientific">Arcanobacterium bovis</name>
    <dbReference type="NCBI Taxonomy" id="2529275"/>
    <lineage>
        <taxon>Bacteria</taxon>
        <taxon>Bacillati</taxon>
        <taxon>Actinomycetota</taxon>
        <taxon>Actinomycetes</taxon>
        <taxon>Actinomycetales</taxon>
        <taxon>Actinomycetaceae</taxon>
        <taxon>Arcanobacterium</taxon>
    </lineage>
</organism>
<dbReference type="OrthoDB" id="9806127at2"/>
<dbReference type="Proteomes" id="UP000293036">
    <property type="component" value="Unassembled WGS sequence"/>
</dbReference>
<dbReference type="InterPro" id="IPR003593">
    <property type="entry name" value="AAA+_ATPase"/>
</dbReference>
<dbReference type="SUPFAM" id="SSF52540">
    <property type="entry name" value="P-loop containing nucleoside triphosphate hydrolases"/>
    <property type="match status" value="1"/>
</dbReference>
<feature type="transmembrane region" description="Helical" evidence="9">
    <location>
        <begin position="158"/>
        <end position="180"/>
    </location>
</feature>
<reference evidence="12 13" key="1">
    <citation type="submission" date="2019-02" db="EMBL/GenBank/DDBJ databases">
        <title>Arcanobacterium bovis sp. nov., isolated from the milk of a cow with mastitis.</title>
        <authorList>
            <person name="Sammra O."/>
            <person name="Foster G."/>
            <person name="Hassan A."/>
            <person name="Alssahen M."/>
            <person name="Laemmler C."/>
            <person name="Borowiak M."/>
            <person name="Malorny B."/>
            <person name="Abdulmawjood A."/>
        </authorList>
    </citation>
    <scope>NUCLEOTIDE SEQUENCE [LARGE SCALE GENOMIC DNA]</scope>
    <source>
        <strain evidence="12 13">C605018/01/1</strain>
    </source>
</reference>
<evidence type="ECO:0000259" key="10">
    <source>
        <dbReference type="PROSITE" id="PS50893"/>
    </source>
</evidence>
<dbReference type="GO" id="GO:0005524">
    <property type="term" value="F:ATP binding"/>
    <property type="evidence" value="ECO:0007669"/>
    <property type="project" value="UniProtKB-KW"/>
</dbReference>
<keyword evidence="6 12" id="KW-0067">ATP-binding</keyword>
<dbReference type="InterPro" id="IPR027417">
    <property type="entry name" value="P-loop_NTPase"/>
</dbReference>
<dbReference type="PROSITE" id="PS00211">
    <property type="entry name" value="ABC_TRANSPORTER_1"/>
    <property type="match status" value="1"/>
</dbReference>
<dbReference type="GO" id="GO:0015421">
    <property type="term" value="F:ABC-type oligopeptide transporter activity"/>
    <property type="evidence" value="ECO:0007669"/>
    <property type="project" value="TreeGrafter"/>
</dbReference>
<dbReference type="GO" id="GO:0016887">
    <property type="term" value="F:ATP hydrolysis activity"/>
    <property type="evidence" value="ECO:0007669"/>
    <property type="project" value="InterPro"/>
</dbReference>
<dbReference type="PROSITE" id="PS50893">
    <property type="entry name" value="ABC_TRANSPORTER_2"/>
    <property type="match status" value="1"/>
</dbReference>
<evidence type="ECO:0000256" key="9">
    <source>
        <dbReference type="SAM" id="Phobius"/>
    </source>
</evidence>
<accession>A0A4Q9V181</accession>
<proteinExistence type="predicted"/>
<evidence type="ECO:0000256" key="2">
    <source>
        <dbReference type="ARBA" id="ARBA00022448"/>
    </source>
</evidence>
<keyword evidence="3" id="KW-1003">Cell membrane</keyword>
<dbReference type="InterPro" id="IPR036640">
    <property type="entry name" value="ABC1_TM_sf"/>
</dbReference>
<feature type="domain" description="ABC transmembrane type-1" evidence="11">
    <location>
        <begin position="19"/>
        <end position="301"/>
    </location>
</feature>
<feature type="transmembrane region" description="Helical" evidence="9">
    <location>
        <begin position="128"/>
        <end position="152"/>
    </location>
</feature>
<feature type="transmembrane region" description="Helical" evidence="9">
    <location>
        <begin position="237"/>
        <end position="261"/>
    </location>
</feature>
<evidence type="ECO:0000256" key="3">
    <source>
        <dbReference type="ARBA" id="ARBA00022475"/>
    </source>
</evidence>
<keyword evidence="2" id="KW-0813">Transport</keyword>
<dbReference type="PANTHER" id="PTHR43394:SF1">
    <property type="entry name" value="ATP-BINDING CASSETTE SUB-FAMILY B MEMBER 10, MITOCHONDRIAL"/>
    <property type="match status" value="1"/>
</dbReference>
<feature type="domain" description="ABC transporter" evidence="10">
    <location>
        <begin position="335"/>
        <end position="582"/>
    </location>
</feature>
<dbReference type="GO" id="GO:0005886">
    <property type="term" value="C:plasma membrane"/>
    <property type="evidence" value="ECO:0007669"/>
    <property type="project" value="UniProtKB-SubCell"/>
</dbReference>
<evidence type="ECO:0000313" key="13">
    <source>
        <dbReference type="Proteomes" id="UP000293036"/>
    </source>
</evidence>
<evidence type="ECO:0000259" key="11">
    <source>
        <dbReference type="PROSITE" id="PS50929"/>
    </source>
</evidence>
<dbReference type="Pfam" id="PF00664">
    <property type="entry name" value="ABC_membrane"/>
    <property type="match status" value="1"/>
</dbReference>
<dbReference type="SUPFAM" id="SSF90123">
    <property type="entry name" value="ABC transporter transmembrane region"/>
    <property type="match status" value="1"/>
</dbReference>
<evidence type="ECO:0000313" key="12">
    <source>
        <dbReference type="EMBL" id="TBW22793.1"/>
    </source>
</evidence>
<keyword evidence="7 9" id="KW-1133">Transmembrane helix</keyword>
<evidence type="ECO:0000256" key="5">
    <source>
        <dbReference type="ARBA" id="ARBA00022741"/>
    </source>
</evidence>
<dbReference type="CDD" id="cd18548">
    <property type="entry name" value="ABC_6TM_Tm287_like"/>
    <property type="match status" value="1"/>
</dbReference>
<dbReference type="InterPro" id="IPR003439">
    <property type="entry name" value="ABC_transporter-like_ATP-bd"/>
</dbReference>